<evidence type="ECO:0000313" key="5">
    <source>
        <dbReference type="Proteomes" id="UP001431532"/>
    </source>
</evidence>
<keyword evidence="5" id="KW-1185">Reference proteome</keyword>
<feature type="DNA-binding region" description="H-T-H motif" evidence="2">
    <location>
        <begin position="31"/>
        <end position="50"/>
    </location>
</feature>
<dbReference type="GO" id="GO:0003677">
    <property type="term" value="F:DNA binding"/>
    <property type="evidence" value="ECO:0007669"/>
    <property type="project" value="UniProtKB-UniRule"/>
</dbReference>
<feature type="domain" description="HTH tetR-type" evidence="3">
    <location>
        <begin position="8"/>
        <end position="68"/>
    </location>
</feature>
<dbReference type="InterPro" id="IPR050624">
    <property type="entry name" value="HTH-type_Tx_Regulator"/>
</dbReference>
<name>A0AAW6UAC3_9MOLU</name>
<dbReference type="RefSeq" id="WP_282839469.1">
    <property type="nucleotide sequence ID" value="NZ_JASCXW010000016.1"/>
</dbReference>
<sequence length="176" mass="20871">MKENIQVTRSKEWLYNALIYLLKKNAFRKISIEDITKRAGVARPTFYRNFGSKEDILIDQGRKIYERLMIDLESGMKEGNVTYNSINKMIQVFDEYSELFEVLIKNNLEYLIFQSFEVEISHLLKKIFGVDKEDKYKTKFFEGALFSIVVEWIKNSKAESVEEMTEIIYNLVTFNK</sequence>
<dbReference type="AlphaFoldDB" id="A0AAW6UAC3"/>
<protein>
    <submittedName>
        <fullName evidence="4">TetR/AcrR family transcriptional regulator</fullName>
    </submittedName>
</protein>
<dbReference type="Pfam" id="PF00440">
    <property type="entry name" value="TetR_N"/>
    <property type="match status" value="1"/>
</dbReference>
<keyword evidence="1 2" id="KW-0238">DNA-binding</keyword>
<dbReference type="InterPro" id="IPR001647">
    <property type="entry name" value="HTH_TetR"/>
</dbReference>
<dbReference type="PANTHER" id="PTHR43479">
    <property type="entry name" value="ACREF/ENVCD OPERON REPRESSOR-RELATED"/>
    <property type="match status" value="1"/>
</dbReference>
<accession>A0AAW6UAC3</accession>
<dbReference type="EMBL" id="JASCXW010000016">
    <property type="protein sequence ID" value="MDI6453041.1"/>
    <property type="molecule type" value="Genomic_DNA"/>
</dbReference>
<proteinExistence type="predicted"/>
<dbReference type="PROSITE" id="PS50977">
    <property type="entry name" value="HTH_TETR_2"/>
    <property type="match status" value="1"/>
</dbReference>
<reference evidence="4" key="1">
    <citation type="submission" date="2023-05" db="EMBL/GenBank/DDBJ databases">
        <title>Mariniplasma microaerophilum sp. nov., a novel anaerobic mollicute isolated from terrestrial mud volcano, Taman Peninsula, Russia.</title>
        <authorList>
            <person name="Khomyakova M.A."/>
            <person name="Merkel A.Y."/>
            <person name="Slobodkin A.I."/>
        </authorList>
    </citation>
    <scope>NUCLEOTIDE SEQUENCE</scope>
    <source>
        <strain evidence="4">M4Ah</strain>
    </source>
</reference>
<dbReference type="PANTHER" id="PTHR43479:SF11">
    <property type="entry name" value="ACREF_ENVCD OPERON REPRESSOR-RELATED"/>
    <property type="match status" value="1"/>
</dbReference>
<organism evidence="4 5">
    <name type="scientific">Peloplasma aerotolerans</name>
    <dbReference type="NCBI Taxonomy" id="3044389"/>
    <lineage>
        <taxon>Bacteria</taxon>
        <taxon>Bacillati</taxon>
        <taxon>Mycoplasmatota</taxon>
        <taxon>Mollicutes</taxon>
        <taxon>Acholeplasmatales</taxon>
        <taxon>Acholeplasmataceae</taxon>
        <taxon>Peloplasma</taxon>
    </lineage>
</organism>
<evidence type="ECO:0000259" key="3">
    <source>
        <dbReference type="PROSITE" id="PS50977"/>
    </source>
</evidence>
<dbReference type="Proteomes" id="UP001431532">
    <property type="component" value="Unassembled WGS sequence"/>
</dbReference>
<evidence type="ECO:0000256" key="1">
    <source>
        <dbReference type="ARBA" id="ARBA00023125"/>
    </source>
</evidence>
<dbReference type="InterPro" id="IPR009057">
    <property type="entry name" value="Homeodomain-like_sf"/>
</dbReference>
<evidence type="ECO:0000256" key="2">
    <source>
        <dbReference type="PROSITE-ProRule" id="PRU00335"/>
    </source>
</evidence>
<dbReference type="Pfam" id="PF14278">
    <property type="entry name" value="TetR_C_8"/>
    <property type="match status" value="1"/>
</dbReference>
<dbReference type="Gene3D" id="1.10.357.10">
    <property type="entry name" value="Tetracycline Repressor, domain 2"/>
    <property type="match status" value="1"/>
</dbReference>
<evidence type="ECO:0000313" key="4">
    <source>
        <dbReference type="EMBL" id="MDI6453041.1"/>
    </source>
</evidence>
<comment type="caution">
    <text evidence="4">The sequence shown here is derived from an EMBL/GenBank/DDBJ whole genome shotgun (WGS) entry which is preliminary data.</text>
</comment>
<dbReference type="SUPFAM" id="SSF46689">
    <property type="entry name" value="Homeodomain-like"/>
    <property type="match status" value="1"/>
</dbReference>
<dbReference type="InterPro" id="IPR039532">
    <property type="entry name" value="TetR_C_Firmicutes"/>
</dbReference>
<gene>
    <name evidence="4" type="ORF">QJ521_05665</name>
</gene>